<dbReference type="SUPFAM" id="SSF52343">
    <property type="entry name" value="Ferredoxin reductase-like, C-terminal NADP-linked domain"/>
    <property type="match status" value="1"/>
</dbReference>
<dbReference type="InterPro" id="IPR037117">
    <property type="entry name" value="Dihydroorotate_DH_ele_sf"/>
</dbReference>
<dbReference type="InterPro" id="IPR012165">
    <property type="entry name" value="Cyt_c3_hydrogenase_gsu"/>
</dbReference>
<gene>
    <name evidence="11 13" type="primary">pyrK</name>
    <name evidence="13" type="ORF">GCM10007216_09290</name>
</gene>
<keyword evidence="8 11" id="KW-0249">Electron transport</keyword>
<dbReference type="PANTHER" id="PTHR43513:SF3">
    <property type="entry name" value="DIHYDROOROTATE DEHYDROGENASE B (NAD(+)), ELECTRON TRANSFER SUBUNIT-RELATED"/>
    <property type="match status" value="1"/>
</dbReference>
<comment type="caution">
    <text evidence="13">The sequence shown here is derived from an EMBL/GenBank/DDBJ whole genome shotgun (WGS) entry which is preliminary data.</text>
</comment>
<keyword evidence="6 11" id="KW-0274">FAD</keyword>
<comment type="similarity">
    <text evidence="1 11">Belongs to the PyrK family.</text>
</comment>
<dbReference type="InterPro" id="IPR017938">
    <property type="entry name" value="Riboflavin_synthase-like_b-brl"/>
</dbReference>
<evidence type="ECO:0000256" key="6">
    <source>
        <dbReference type="ARBA" id="ARBA00022827"/>
    </source>
</evidence>
<dbReference type="InterPro" id="IPR039261">
    <property type="entry name" value="FNR_nucleotide-bd"/>
</dbReference>
<feature type="binding site" evidence="11">
    <location>
        <position position="218"/>
    </location>
    <ligand>
        <name>[2Fe-2S] cluster</name>
        <dbReference type="ChEBI" id="CHEBI:190135"/>
    </ligand>
</feature>
<dbReference type="InterPro" id="IPR050353">
    <property type="entry name" value="PyrK_electron_transfer"/>
</dbReference>
<reference evidence="14" key="1">
    <citation type="journal article" date="2019" name="Int. J. Syst. Evol. Microbiol.">
        <title>The Global Catalogue of Microorganisms (GCM) 10K type strain sequencing project: providing services to taxonomists for standard genome sequencing and annotation.</title>
        <authorList>
            <consortium name="The Broad Institute Genomics Platform"/>
            <consortium name="The Broad Institute Genome Sequencing Center for Infectious Disease"/>
            <person name="Wu L."/>
            <person name="Ma J."/>
        </authorList>
    </citation>
    <scope>NUCLEOTIDE SEQUENCE [LARGE SCALE GENOMIC DNA]</scope>
    <source>
        <strain evidence="14">CCM 7282</strain>
    </source>
</reference>
<evidence type="ECO:0000313" key="14">
    <source>
        <dbReference type="Proteomes" id="UP000619534"/>
    </source>
</evidence>
<dbReference type="NCBIfam" id="NF000797">
    <property type="entry name" value="PRK00054.1-2"/>
    <property type="match status" value="1"/>
</dbReference>
<evidence type="ECO:0000256" key="10">
    <source>
        <dbReference type="ARBA" id="ARBA00023014"/>
    </source>
</evidence>
<dbReference type="Gene3D" id="2.40.30.10">
    <property type="entry name" value="Translation factors"/>
    <property type="match status" value="1"/>
</dbReference>
<comment type="caution">
    <text evidence="11">Lacks conserved residue(s) required for the propagation of feature annotation.</text>
</comment>
<sequence length="255" mass="27902">MMIREEMEIIFHERIAEDTYRMTLQGDLPAEIRQPGQFVHILIDQSDSLRRPISIADADTAKQTLTILYKILGRGTAALSKKQSGDHLDVLGPGGNGFPIDSITAERALLVGGGIGVPPLYYLAKQLKEKGIEVTTVLGFQHEASVFFEEEFRELGEVFVTTNDGSYGNKGFVTEILPALEGRFDTYFSCGPAVMLKAVSEKLDGYEGYLSIEERLGCGVGACFACVVQAPEGDSKGYRKICHDGPVFRTGEVIL</sequence>
<feature type="binding site" evidence="11">
    <location>
        <begin position="75"/>
        <end position="76"/>
    </location>
    <ligand>
        <name>FAD</name>
        <dbReference type="ChEBI" id="CHEBI:57692"/>
    </ligand>
</feature>
<evidence type="ECO:0000259" key="12">
    <source>
        <dbReference type="PROSITE" id="PS51384"/>
    </source>
</evidence>
<comment type="cofactor">
    <cofactor evidence="11">
        <name>[2Fe-2S] cluster</name>
        <dbReference type="ChEBI" id="CHEBI:190135"/>
    </cofactor>
    <text evidence="11">Binds 1 [2Fe-2S] cluster per subunit.</text>
</comment>
<dbReference type="InterPro" id="IPR017927">
    <property type="entry name" value="FAD-bd_FR_type"/>
</dbReference>
<dbReference type="Gene3D" id="3.40.50.80">
    <property type="entry name" value="Nucleotide-binding domain of ferredoxin-NADP reductase (FNR) module"/>
    <property type="match status" value="1"/>
</dbReference>
<keyword evidence="4 11" id="KW-0001">2Fe-2S</keyword>
<evidence type="ECO:0000256" key="4">
    <source>
        <dbReference type="ARBA" id="ARBA00022714"/>
    </source>
</evidence>
<dbReference type="InterPro" id="IPR019480">
    <property type="entry name" value="Dihydroorotate_DH_Fe-S-bd"/>
</dbReference>
<keyword evidence="9 11" id="KW-0408">Iron</keyword>
<dbReference type="Pfam" id="PF10418">
    <property type="entry name" value="DHODB_Fe-S_bind"/>
    <property type="match status" value="1"/>
</dbReference>
<dbReference type="InterPro" id="IPR023455">
    <property type="entry name" value="Dihydroorotate_DHASE_ETsu"/>
</dbReference>
<feature type="binding site" evidence="11">
    <location>
        <position position="226"/>
    </location>
    <ligand>
        <name>[2Fe-2S] cluster</name>
        <dbReference type="ChEBI" id="CHEBI:190135"/>
    </ligand>
</feature>
<keyword evidence="10 11" id="KW-0411">Iron-sulfur</keyword>
<feature type="binding site" evidence="11">
    <location>
        <begin position="51"/>
        <end position="54"/>
    </location>
    <ligand>
        <name>FAD</name>
        <dbReference type="ChEBI" id="CHEBI:57692"/>
    </ligand>
</feature>
<name>A0ABQ1NRK5_9BACI</name>
<dbReference type="SUPFAM" id="SSF63380">
    <property type="entry name" value="Riboflavin synthase domain-like"/>
    <property type="match status" value="1"/>
</dbReference>
<dbReference type="PIRSF" id="PIRSF006816">
    <property type="entry name" value="Cyc3_hyd_g"/>
    <property type="match status" value="1"/>
</dbReference>
<keyword evidence="5 11" id="KW-0479">Metal-binding</keyword>
<comment type="subunit">
    <text evidence="11">Heterotetramer of 2 PyrK and 2 PyrD type B subunits.</text>
</comment>
<evidence type="ECO:0000256" key="11">
    <source>
        <dbReference type="HAMAP-Rule" id="MF_01211"/>
    </source>
</evidence>
<feature type="domain" description="FAD-binding FR-type" evidence="12">
    <location>
        <begin position="2"/>
        <end position="100"/>
    </location>
</feature>
<keyword evidence="7 11" id="KW-0665">Pyrimidine biosynthesis</keyword>
<dbReference type="CDD" id="cd06218">
    <property type="entry name" value="DHOD_e_trans"/>
    <property type="match status" value="1"/>
</dbReference>
<dbReference type="NCBIfam" id="NF000799">
    <property type="entry name" value="PRK00054.1-4"/>
    <property type="match status" value="1"/>
</dbReference>
<dbReference type="PROSITE" id="PS51384">
    <property type="entry name" value="FAD_FR"/>
    <property type="match status" value="1"/>
</dbReference>
<evidence type="ECO:0000256" key="8">
    <source>
        <dbReference type="ARBA" id="ARBA00022982"/>
    </source>
</evidence>
<comment type="pathway">
    <text evidence="11">Pyrimidine metabolism; UMP biosynthesis via de novo pathway; orotate from (S)-dihydroorotate (NAD(+) route): step 1/1.</text>
</comment>
<keyword evidence="2 11" id="KW-0813">Transport</keyword>
<accession>A0ABQ1NRK5</accession>
<evidence type="ECO:0000256" key="5">
    <source>
        <dbReference type="ARBA" id="ARBA00022723"/>
    </source>
</evidence>
<dbReference type="PANTHER" id="PTHR43513">
    <property type="entry name" value="DIHYDROOROTATE DEHYDROGENASE B (NAD(+)), ELECTRON TRANSFER SUBUNIT"/>
    <property type="match status" value="1"/>
</dbReference>
<protein>
    <recommendedName>
        <fullName evidence="11">Dihydroorotate dehydrogenase B (NAD(+)), electron transfer subunit</fullName>
    </recommendedName>
    <alternativeName>
        <fullName evidence="11">Dihydroorotate oxidase B, electron transfer subunit</fullName>
    </alternativeName>
</protein>
<keyword evidence="3 11" id="KW-0285">Flavoprotein</keyword>
<evidence type="ECO:0000313" key="13">
    <source>
        <dbReference type="EMBL" id="GGC80853.1"/>
    </source>
</evidence>
<keyword evidence="14" id="KW-1185">Reference proteome</keyword>
<evidence type="ECO:0000256" key="7">
    <source>
        <dbReference type="ARBA" id="ARBA00022975"/>
    </source>
</evidence>
<feature type="binding site" evidence="11">
    <location>
        <position position="223"/>
    </location>
    <ligand>
        <name>[2Fe-2S] cluster</name>
        <dbReference type="ChEBI" id="CHEBI:190135"/>
    </ligand>
</feature>
<evidence type="ECO:0000256" key="2">
    <source>
        <dbReference type="ARBA" id="ARBA00022448"/>
    </source>
</evidence>
<comment type="cofactor">
    <cofactor evidence="11">
        <name>FAD</name>
        <dbReference type="ChEBI" id="CHEBI:57692"/>
    </cofactor>
    <text evidence="11">Binds 1 FAD per subunit.</text>
</comment>
<organism evidence="13 14">
    <name type="scientific">Thalassobacillus devorans</name>
    <dbReference type="NCBI Taxonomy" id="279813"/>
    <lineage>
        <taxon>Bacteria</taxon>
        <taxon>Bacillati</taxon>
        <taxon>Bacillota</taxon>
        <taxon>Bacilli</taxon>
        <taxon>Bacillales</taxon>
        <taxon>Bacillaceae</taxon>
        <taxon>Thalassobacillus</taxon>
    </lineage>
</organism>
<feature type="binding site" evidence="11">
    <location>
        <position position="242"/>
    </location>
    <ligand>
        <name>[2Fe-2S] cluster</name>
        <dbReference type="ChEBI" id="CHEBI:190135"/>
    </ligand>
</feature>
<dbReference type="EMBL" id="BMCJ01000001">
    <property type="protein sequence ID" value="GGC80853.1"/>
    <property type="molecule type" value="Genomic_DNA"/>
</dbReference>
<comment type="function">
    <text evidence="11">Responsible for channeling the electrons from the oxidation of dihydroorotate from the FMN redox center in the PyrD type B subunit to the ultimate electron acceptor NAD(+).</text>
</comment>
<evidence type="ECO:0000256" key="9">
    <source>
        <dbReference type="ARBA" id="ARBA00023004"/>
    </source>
</evidence>
<dbReference type="Proteomes" id="UP000619534">
    <property type="component" value="Unassembled WGS sequence"/>
</dbReference>
<dbReference type="HAMAP" id="MF_01211">
    <property type="entry name" value="DHODB_Fe_S_bind"/>
    <property type="match status" value="1"/>
</dbReference>
<evidence type="ECO:0000256" key="3">
    <source>
        <dbReference type="ARBA" id="ARBA00022630"/>
    </source>
</evidence>
<dbReference type="RefSeq" id="WP_062445769.1">
    <property type="nucleotide sequence ID" value="NZ_BMCJ01000001.1"/>
</dbReference>
<dbReference type="Gene3D" id="2.10.240.10">
    <property type="entry name" value="Dihydroorotate dehydrogenase, electron transfer subunit"/>
    <property type="match status" value="1"/>
</dbReference>
<evidence type="ECO:0000256" key="1">
    <source>
        <dbReference type="ARBA" id="ARBA00006422"/>
    </source>
</evidence>
<proteinExistence type="inferred from homology"/>